<comment type="caution">
    <text evidence="1">The sequence shown here is derived from an EMBL/GenBank/DDBJ whole genome shotgun (WGS) entry which is preliminary data.</text>
</comment>
<sequence length="1514" mass="167575">MHRNSVHLCLPPSHCKALFKLFHLFYTARHCSITHSIHLCLLPLTLQGTQQWRLRIVIVFTSASLPSHCKTLFNYFTFSSSRRRLRTLQVIVFTLLPPSPHTARHCSSISPFLAAVAITHRNSVHCLLPHTARHCSTISLSSWRLRIVIVFTVHTARHCSTIFFLAAVAITHRNSVHLCLPPSHCKTLFNYFTFSSSSEITITHRNSVHLCLPPSLPAHTARHCSTISPFLAAVEITHRNSVHLCLPPHTARHCSTSSPFLAAVEITHRNSVHLCSLPHTARHSAVEITHRNSVHLCLPPSHCKALFNYFTFFSSSGDYTCRIVFTSASLPHTARHSAVEITHRNSIHLCLPPSHCKALFIYFTFLAAVAITHRNSIHLCLPSLTLQGTQQWRLRIVIVFTSASLPHTARHCSTISPFLAAVAITHRNSVHLCLLPSHCKALFNYFPFLAAVAITHRNSVHLCLPRSHCKALFIYFTFFSSSGDYASGDYSGDYTARHCSIVFFSSSGDYASCIPPSSLTLQGTRIVMHRNSVHLCLPPHTARHCSTISPFLAAVAITHRNSVHLCLPPLTLQGTQQWRLRIVIVFTSASLPPHTARHCSTISPFLAAVAITHRNSIHLCLLPHTARHSAVEITHRNSVHLCLPPPLTLFKTLFASISPLFTLAVQLDHHYAWRLVYSPLPPLPHTARHLFTSALPPSHCKALFIYFTFFSTFFTSASPHSKHCSITHPFSVHYHRNAFPPLPHTARHCSTISPFLAAVAITHRNSNLCPSSHCKALFLPFLAAVAKALCSNLSSFPSHCKALFKYFTFLAAVAIAHRNSVHLCLPSLTLQGTQWRLRIDCSPLPPSSHCKALFNYFTFSASGRIVIVFTSASLPHTARHSAVEITHRNSVHLCLHPSHCKALFNYFTFSSSSGDYASWASVHLCLPLPHTARHLFTSASLPHTARHCSTISPFLAAVAITHRNSVHLCLPPHTQDTQQGTVPSITQQQWRLRIVFTSASSLTLQGTVHLFHLFSSSSGDYASSSGDYVFTSASLPHTARHSSTISLFLAAVAITHRNSIHLPPSHCKALSRRLRIVIVFTSASLPHTARHCSSISPFLAAVEITHRNSVHLCLLPTLQGTQQWRLRIVIVFNSASLPHTARHCSSISPFLAAVAITHRNSVHLCLPPSHCKALFIYFTLFLAAVELRIVIVFTSASSLTLQGTCSPLPPSLTLQALFIYFTFFSSRAITHRNSVHLCLPPPLQGTVHPFTFFSSSGDTHRNSVHLCLPPLTLQGTVQLFHLFSSIVIVRLSPPHTARHCSTSPLPPSLTLQGTQQWRLRIVIVFTSASLPHTARHCSTISPFLAAVAITHRNSVHLCLPPSHCKTLFIYFTFSSSSGDYASLFTSASLPHTARHCSSISPFLAAVAITHRNSVHLCLPPLTLQDTVQLFFTFLAAVEITHVHLCLLPHTARHCSPHLLAAVAITHRNSVHLCLPSLTLQGTVHLFHLFSAVAITHRVSPLPPSSHSRHSLPLF</sequence>
<dbReference type="EMBL" id="CAHIKZ030003127">
    <property type="protein sequence ID" value="CAE1296608.1"/>
    <property type="molecule type" value="Genomic_DNA"/>
</dbReference>
<evidence type="ECO:0000313" key="1">
    <source>
        <dbReference type="EMBL" id="CAE1296608.1"/>
    </source>
</evidence>
<proteinExistence type="predicted"/>
<accession>A0A812DEM9</accession>
<keyword evidence="2" id="KW-1185">Reference proteome</keyword>
<evidence type="ECO:0000313" key="2">
    <source>
        <dbReference type="Proteomes" id="UP000597762"/>
    </source>
</evidence>
<protein>
    <submittedName>
        <fullName evidence="1">Uncharacterized protein</fullName>
    </submittedName>
</protein>
<dbReference type="Proteomes" id="UP000597762">
    <property type="component" value="Unassembled WGS sequence"/>
</dbReference>
<reference evidence="1" key="1">
    <citation type="submission" date="2021-01" db="EMBL/GenBank/DDBJ databases">
        <authorList>
            <person name="Li R."/>
            <person name="Bekaert M."/>
        </authorList>
    </citation>
    <scope>NUCLEOTIDE SEQUENCE</scope>
    <source>
        <strain evidence="1">Farmed</strain>
    </source>
</reference>
<organism evidence="1 2">
    <name type="scientific">Acanthosepion pharaonis</name>
    <name type="common">Pharaoh cuttlefish</name>
    <name type="synonym">Sepia pharaonis</name>
    <dbReference type="NCBI Taxonomy" id="158019"/>
    <lineage>
        <taxon>Eukaryota</taxon>
        <taxon>Metazoa</taxon>
        <taxon>Spiralia</taxon>
        <taxon>Lophotrochozoa</taxon>
        <taxon>Mollusca</taxon>
        <taxon>Cephalopoda</taxon>
        <taxon>Coleoidea</taxon>
        <taxon>Decapodiformes</taxon>
        <taxon>Sepiida</taxon>
        <taxon>Sepiina</taxon>
        <taxon>Sepiidae</taxon>
        <taxon>Acanthosepion</taxon>
    </lineage>
</organism>
<gene>
    <name evidence="1" type="ORF">SPHA_51544</name>
</gene>
<name>A0A812DEM9_ACAPH</name>